<sequence length="177" mass="19602">MFIDLLRRRRSIRNFDSRRIEPEKMDLLIEAMLRSPTSKGRRPWEFIIVTDPEIRAALAAAKPKGASFLGGAPVCIVICGNPDTSDVWIEDCAVAATMLQLAAEDVGLGSCWSQIRGRQHATGISATSALRQLLQLPDNFQIASIIGIGYPSASVLPNPEEALPVQKIHENRYNHRR</sequence>
<evidence type="ECO:0000256" key="2">
    <source>
        <dbReference type="ARBA" id="ARBA00007118"/>
    </source>
</evidence>
<protein>
    <submittedName>
        <fullName evidence="7">NAD(P)H-dependent dehydrogenase/reductase</fullName>
    </submittedName>
</protein>
<dbReference type="InterPro" id="IPR029479">
    <property type="entry name" value="Nitroreductase"/>
</dbReference>
<feature type="domain" description="Nitroreductase" evidence="6">
    <location>
        <begin position="63"/>
        <end position="150"/>
    </location>
</feature>
<dbReference type="EMBL" id="CP015518">
    <property type="protein sequence ID" value="APG25846.1"/>
    <property type="molecule type" value="Genomic_DNA"/>
</dbReference>
<dbReference type="STRING" id="29542.A6070_07145"/>
<dbReference type="RefSeq" id="WP_072287689.1">
    <property type="nucleotide sequence ID" value="NZ_CP015455.1"/>
</dbReference>
<gene>
    <name evidence="7" type="ORF">A7E75_13120</name>
</gene>
<dbReference type="InterPro" id="IPR000415">
    <property type="entry name" value="Nitroreductase-like"/>
</dbReference>
<feature type="domain" description="Nitroreductase" evidence="6">
    <location>
        <begin position="6"/>
        <end position="61"/>
    </location>
</feature>
<keyword evidence="5" id="KW-0560">Oxidoreductase</keyword>
<dbReference type="PANTHER" id="PTHR43673">
    <property type="entry name" value="NAD(P)H NITROREDUCTASE YDGI-RELATED"/>
    <property type="match status" value="1"/>
</dbReference>
<proteinExistence type="inferred from homology"/>
<accession>A0A1L3GIS6</accession>
<evidence type="ECO:0000256" key="4">
    <source>
        <dbReference type="ARBA" id="ARBA00022643"/>
    </source>
</evidence>
<name>A0A1L3GIS6_SYNAC</name>
<comment type="similarity">
    <text evidence="2">Belongs to the nitroreductase family.</text>
</comment>
<dbReference type="KEGG" id="pace:A6070_07145"/>
<evidence type="ECO:0000259" key="6">
    <source>
        <dbReference type="Pfam" id="PF00881"/>
    </source>
</evidence>
<dbReference type="AlphaFoldDB" id="A0A1L3GIS6"/>
<dbReference type="SUPFAM" id="SSF55469">
    <property type="entry name" value="FMN-dependent nitroreductase-like"/>
    <property type="match status" value="1"/>
</dbReference>
<keyword evidence="8" id="KW-1185">Reference proteome</keyword>
<dbReference type="Pfam" id="PF00881">
    <property type="entry name" value="Nitroreductase"/>
    <property type="match status" value="2"/>
</dbReference>
<dbReference type="Proteomes" id="UP000182264">
    <property type="component" value="Chromosome"/>
</dbReference>
<evidence type="ECO:0000256" key="1">
    <source>
        <dbReference type="ARBA" id="ARBA00001917"/>
    </source>
</evidence>
<keyword evidence="4" id="KW-0288">FMN</keyword>
<dbReference type="OrthoDB" id="9809288at2"/>
<evidence type="ECO:0000256" key="5">
    <source>
        <dbReference type="ARBA" id="ARBA00023002"/>
    </source>
</evidence>
<dbReference type="PANTHER" id="PTHR43673:SF2">
    <property type="entry name" value="NITROREDUCTASE"/>
    <property type="match status" value="1"/>
</dbReference>
<dbReference type="CDD" id="cd02151">
    <property type="entry name" value="nitroreductase"/>
    <property type="match status" value="1"/>
</dbReference>
<comment type="cofactor">
    <cofactor evidence="1">
        <name>FMN</name>
        <dbReference type="ChEBI" id="CHEBI:58210"/>
    </cofactor>
</comment>
<evidence type="ECO:0000313" key="8">
    <source>
        <dbReference type="Proteomes" id="UP000182264"/>
    </source>
</evidence>
<dbReference type="GO" id="GO:0016491">
    <property type="term" value="F:oxidoreductase activity"/>
    <property type="evidence" value="ECO:0007669"/>
    <property type="project" value="UniProtKB-KW"/>
</dbReference>
<evidence type="ECO:0000313" key="7">
    <source>
        <dbReference type="EMBL" id="APG25846.1"/>
    </source>
</evidence>
<evidence type="ECO:0000256" key="3">
    <source>
        <dbReference type="ARBA" id="ARBA00022630"/>
    </source>
</evidence>
<dbReference type="Gene3D" id="3.40.109.10">
    <property type="entry name" value="NADH Oxidase"/>
    <property type="match status" value="1"/>
</dbReference>
<reference evidence="7 8" key="1">
    <citation type="journal article" date="2017" name="Genome Announc.">
        <title>Complete Genome Sequences of Two Acetylene-Fermenting Pelobacter acetylenicus Strains.</title>
        <authorList>
            <person name="Sutton J.M."/>
            <person name="Baesman S.M."/>
            <person name="Fierst J.L."/>
            <person name="Poret-Peterson A.T."/>
            <person name="Oremland R.S."/>
            <person name="Dunlap D.S."/>
            <person name="Akob D.M."/>
        </authorList>
    </citation>
    <scope>NUCLEOTIDE SEQUENCE [LARGE SCALE GENOMIC DNA]</scope>
    <source>
        <strain evidence="7 8">DSM 3247</strain>
    </source>
</reference>
<organism evidence="7 8">
    <name type="scientific">Syntrophotalea acetylenica</name>
    <name type="common">Pelobacter acetylenicus</name>
    <dbReference type="NCBI Taxonomy" id="29542"/>
    <lineage>
        <taxon>Bacteria</taxon>
        <taxon>Pseudomonadati</taxon>
        <taxon>Thermodesulfobacteriota</taxon>
        <taxon>Desulfuromonadia</taxon>
        <taxon>Desulfuromonadales</taxon>
        <taxon>Syntrophotaleaceae</taxon>
        <taxon>Syntrophotalea</taxon>
    </lineage>
</organism>
<keyword evidence="3" id="KW-0285">Flavoprotein</keyword>